<comment type="caution">
    <text evidence="4">The sequence shown here is derived from an EMBL/GenBank/DDBJ whole genome shotgun (WGS) entry which is preliminary data.</text>
</comment>
<reference evidence="4 5" key="1">
    <citation type="submission" date="2021-01" db="EMBL/GenBank/DDBJ databases">
        <title>Carboxyliciviraga sp.nov., isolated from coastal sediments.</title>
        <authorList>
            <person name="Lu D."/>
            <person name="Zhang T."/>
        </authorList>
    </citation>
    <scope>NUCLEOTIDE SEQUENCE [LARGE SCALE GENOMIC DNA]</scope>
    <source>
        <strain evidence="4 5">N1Y132</strain>
    </source>
</reference>
<keyword evidence="5" id="KW-1185">Reference proteome</keyword>
<dbReference type="EMBL" id="JAENRR010000003">
    <property type="protein sequence ID" value="MBK3516144.1"/>
    <property type="molecule type" value="Genomic_DNA"/>
</dbReference>
<evidence type="ECO:0000313" key="5">
    <source>
        <dbReference type="Proteomes" id="UP000605676"/>
    </source>
</evidence>
<dbReference type="InterPro" id="IPR013737">
    <property type="entry name" value="Bac_rhamnosid_N"/>
</dbReference>
<keyword evidence="4" id="KW-0378">Hydrolase</keyword>
<dbReference type="InterPro" id="IPR008928">
    <property type="entry name" value="6-hairpin_glycosidase_sf"/>
</dbReference>
<evidence type="ECO:0000259" key="2">
    <source>
        <dbReference type="Pfam" id="PF08531"/>
    </source>
</evidence>
<gene>
    <name evidence="4" type="ORF">JIV24_02250</name>
</gene>
<dbReference type="RefSeq" id="WP_200463375.1">
    <property type="nucleotide sequence ID" value="NZ_JAENRR010000003.1"/>
</dbReference>
<evidence type="ECO:0000259" key="1">
    <source>
        <dbReference type="Pfam" id="PF05592"/>
    </source>
</evidence>
<sequence length="814" mass="93181">MSASEKQWSAKWIWANEELKAEAVLARKDIELNTIPDKAIIKISASDFYQLYINGSYINRGPARSAAHHQSYDYIDIQPYLKKGNNLVAVRAVFEPGAHSYQFEARAGLLVQLELDELELVSDNSWRLTEDVSWDKNSNAISRFQRDVVDVVDMRSYEHNWFKPEYDDSRWKMAKELIRNEGWPSHQKGVEPSTLINPWIKLVKRDIPMLNESFVKADELILVKSYVKGPKSIVSDKITLDGSVDKKLRKSISKHEAFEITFEEHEKGRLLVFDFGEMMNGFPILEVQGMVGTQLKILCAPYILENQFCASLVDAQYEDNIVLSGKKDRWEASYFKPCRYMAIFVENSGAPVTINNIALRRISYPFKMLGHMASKDAPWVNDYFMATAKTIDVCTTDAITDNYRERRQYAQTGYYGALGNYYTFGDMALQRRYLVQVAQEQMADGIMPAYAPLATKDYMVILDSNCFWIKSLYNYYLYSGDVEMVRQLLPTAERLINLLDGFTNENGLIDSPPYSYWLDHALNDRSGANFTFNAHYLEALENYSELLDCLNKADSEAYKTKARSLRNSLKKQFWNHDLGLFVDAVVAGKQSNRVSEHANAMALALNIATEEQGEVIAQKILEKDNNDFAMRASGMTMVTPAMSYYLHKGLCEYGFVHESFNLFNERFGHMLDENTNQTLWEEWWLHGSGRTGKFVPHKTRSDAQTESAFPPALFAEYLYGLKPVEPGLKRWTLKYVPSGIRNLKAIIPVGKEQIHIEWNTGKAKELMVEIPDGVSIDLDVKSFNSKSKVLVNKKELSDDKEIVSLNEGKYTITF</sequence>
<proteinExistence type="predicted"/>
<dbReference type="Pfam" id="PF17389">
    <property type="entry name" value="Bac_rhamnosid6H"/>
    <property type="match status" value="1"/>
</dbReference>
<dbReference type="PANTHER" id="PTHR34987">
    <property type="entry name" value="C, PUTATIVE (AFU_ORTHOLOGUE AFUA_3G02880)-RELATED"/>
    <property type="match status" value="1"/>
</dbReference>
<organism evidence="4 5">
    <name type="scientific">Carboxylicivirga marina</name>
    <dbReference type="NCBI Taxonomy" id="2800988"/>
    <lineage>
        <taxon>Bacteria</taxon>
        <taxon>Pseudomonadati</taxon>
        <taxon>Bacteroidota</taxon>
        <taxon>Bacteroidia</taxon>
        <taxon>Marinilabiliales</taxon>
        <taxon>Marinilabiliaceae</taxon>
        <taxon>Carboxylicivirga</taxon>
    </lineage>
</organism>
<dbReference type="Gene3D" id="2.60.420.10">
    <property type="entry name" value="Maltose phosphorylase, domain 3"/>
    <property type="match status" value="1"/>
</dbReference>
<dbReference type="GO" id="GO:0016787">
    <property type="term" value="F:hydrolase activity"/>
    <property type="evidence" value="ECO:0007669"/>
    <property type="project" value="UniProtKB-KW"/>
</dbReference>
<evidence type="ECO:0000259" key="3">
    <source>
        <dbReference type="Pfam" id="PF17389"/>
    </source>
</evidence>
<name>A0ABS1HEP6_9BACT</name>
<dbReference type="Gene3D" id="1.50.10.10">
    <property type="match status" value="1"/>
</dbReference>
<dbReference type="PANTHER" id="PTHR34987:SF4">
    <property type="entry name" value="ALPHA-L-RHAMNOSIDASE C-TERMINAL DOMAIN-CONTAINING PROTEIN"/>
    <property type="match status" value="1"/>
</dbReference>
<dbReference type="Pfam" id="PF08531">
    <property type="entry name" value="Bac_rhamnosid_N"/>
    <property type="match status" value="1"/>
</dbReference>
<dbReference type="InterPro" id="IPR012341">
    <property type="entry name" value="6hp_glycosidase-like_sf"/>
</dbReference>
<evidence type="ECO:0000313" key="4">
    <source>
        <dbReference type="EMBL" id="MBK3516144.1"/>
    </source>
</evidence>
<feature type="domain" description="Bacterial alpha-L-rhamnosidase N-terminal" evidence="2">
    <location>
        <begin position="38"/>
        <end position="183"/>
    </location>
</feature>
<dbReference type="Pfam" id="PF05592">
    <property type="entry name" value="Bac_rhamnosid"/>
    <property type="match status" value="1"/>
</dbReference>
<feature type="domain" description="Alpha-L-rhamnosidase concanavalin-like" evidence="1">
    <location>
        <begin position="271"/>
        <end position="343"/>
    </location>
</feature>
<protein>
    <submittedName>
        <fullName evidence="4">Family 78 glycoside hydrolase catalytic domain</fullName>
    </submittedName>
</protein>
<accession>A0ABS1HEP6</accession>
<dbReference type="Proteomes" id="UP000605676">
    <property type="component" value="Unassembled WGS sequence"/>
</dbReference>
<feature type="domain" description="Alpha-L-rhamnosidase six-hairpin glycosidase" evidence="3">
    <location>
        <begin position="376"/>
        <end position="684"/>
    </location>
</feature>
<dbReference type="Gene3D" id="2.60.120.260">
    <property type="entry name" value="Galactose-binding domain-like"/>
    <property type="match status" value="2"/>
</dbReference>
<dbReference type="InterPro" id="IPR035396">
    <property type="entry name" value="Bac_rhamnosid6H"/>
</dbReference>
<dbReference type="SUPFAM" id="SSF48208">
    <property type="entry name" value="Six-hairpin glycosidases"/>
    <property type="match status" value="1"/>
</dbReference>
<dbReference type="InterPro" id="IPR008902">
    <property type="entry name" value="Rhamnosid_concanavalin"/>
</dbReference>